<accession>A0A2S8GRD9</accession>
<organism evidence="2 3">
    <name type="scientific">Blastopirellula marina</name>
    <dbReference type="NCBI Taxonomy" id="124"/>
    <lineage>
        <taxon>Bacteria</taxon>
        <taxon>Pseudomonadati</taxon>
        <taxon>Planctomycetota</taxon>
        <taxon>Planctomycetia</taxon>
        <taxon>Pirellulales</taxon>
        <taxon>Pirellulaceae</taxon>
        <taxon>Blastopirellula</taxon>
    </lineage>
</organism>
<gene>
    <name evidence="2" type="ORF">C5Y93_05670</name>
</gene>
<evidence type="ECO:0000313" key="3">
    <source>
        <dbReference type="Proteomes" id="UP000237819"/>
    </source>
</evidence>
<evidence type="ECO:0000313" key="2">
    <source>
        <dbReference type="EMBL" id="PQO46985.1"/>
    </source>
</evidence>
<comment type="caution">
    <text evidence="2">The sequence shown here is derived from an EMBL/GenBank/DDBJ whole genome shotgun (WGS) entry which is preliminary data.</text>
</comment>
<dbReference type="InterPro" id="IPR025402">
    <property type="entry name" value="DMP19_C"/>
</dbReference>
<dbReference type="Pfam" id="PF14300">
    <property type="entry name" value="DMP19"/>
    <property type="match status" value="1"/>
</dbReference>
<name>A0A2S8GRD9_9BACT</name>
<proteinExistence type="predicted"/>
<dbReference type="Proteomes" id="UP000237819">
    <property type="component" value="Unassembled WGS sequence"/>
</dbReference>
<dbReference type="EMBL" id="PUHZ01000006">
    <property type="protein sequence ID" value="PQO46985.1"/>
    <property type="molecule type" value="Genomic_DNA"/>
</dbReference>
<dbReference type="Gene3D" id="1.20.1420.60">
    <property type="match status" value="1"/>
</dbReference>
<sequence length="165" mass="18854">MDIVDHKTPFAVLLAEANDVDLVDGTFVKIGARYNHWVDASKYSPEERVIMLTWHSSGIIGNGGFEYLFSDDFDGDPDYALTAECFKTLGLMRSYNAFQDAFRLFPGGQVPHKAEKRYSQYVEAASEEVRESISKEVWKDAWEQVREKKLAQFIRENVSELGPFD</sequence>
<dbReference type="AlphaFoldDB" id="A0A2S8GRD9"/>
<feature type="domain" description="DNA mimic protein DMP19 C-terminal" evidence="1">
    <location>
        <begin position="42"/>
        <end position="157"/>
    </location>
</feature>
<protein>
    <recommendedName>
        <fullName evidence="1">DNA mimic protein DMP19 C-terminal domain-containing protein</fullName>
    </recommendedName>
</protein>
<evidence type="ECO:0000259" key="1">
    <source>
        <dbReference type="Pfam" id="PF14300"/>
    </source>
</evidence>
<reference evidence="2 3" key="1">
    <citation type="submission" date="2018-02" db="EMBL/GenBank/DDBJ databases">
        <title>Comparative genomes isolates from brazilian mangrove.</title>
        <authorList>
            <person name="Araujo J.E."/>
            <person name="Taketani R.G."/>
            <person name="Silva M.C.P."/>
            <person name="Loureco M.V."/>
            <person name="Andreote F.D."/>
        </authorList>
    </citation>
    <scope>NUCLEOTIDE SEQUENCE [LARGE SCALE GENOMIC DNA]</scope>
    <source>
        <strain evidence="2 3">Nap-Phe MGV</strain>
    </source>
</reference>